<evidence type="ECO:0000259" key="2">
    <source>
        <dbReference type="PROSITE" id="PS50804"/>
    </source>
</evidence>
<dbReference type="InterPro" id="IPR003309">
    <property type="entry name" value="SCAN_dom"/>
</dbReference>
<evidence type="ECO:0000313" key="3">
    <source>
        <dbReference type="Ensembl" id="ENSNNAP00000003690.1"/>
    </source>
</evidence>
<name>A0A8C6VIW7_NAJNA</name>
<dbReference type="PANTHER" id="PTHR45935:SF15">
    <property type="entry name" value="SCAN BOX DOMAIN-CONTAINING PROTEIN"/>
    <property type="match status" value="1"/>
</dbReference>
<dbReference type="OrthoDB" id="9048260at2759"/>
<dbReference type="PROSITE" id="PS50804">
    <property type="entry name" value="SCAN_BOX"/>
    <property type="match status" value="1"/>
</dbReference>
<dbReference type="Proteomes" id="UP000694559">
    <property type="component" value="Unplaced"/>
</dbReference>
<reference evidence="3" key="1">
    <citation type="submission" date="2025-08" db="UniProtKB">
        <authorList>
            <consortium name="Ensembl"/>
        </authorList>
    </citation>
    <scope>IDENTIFICATION</scope>
</reference>
<accession>A0A8C6VIW7</accession>
<dbReference type="PANTHER" id="PTHR45935">
    <property type="entry name" value="PROTEIN ZBED8-RELATED"/>
    <property type="match status" value="1"/>
</dbReference>
<dbReference type="InterPro" id="IPR038269">
    <property type="entry name" value="SCAN_sf"/>
</dbReference>
<organism evidence="3 4">
    <name type="scientific">Naja naja</name>
    <name type="common">Indian cobra</name>
    <dbReference type="NCBI Taxonomy" id="35670"/>
    <lineage>
        <taxon>Eukaryota</taxon>
        <taxon>Metazoa</taxon>
        <taxon>Chordata</taxon>
        <taxon>Craniata</taxon>
        <taxon>Vertebrata</taxon>
        <taxon>Euteleostomi</taxon>
        <taxon>Lepidosauria</taxon>
        <taxon>Squamata</taxon>
        <taxon>Bifurcata</taxon>
        <taxon>Unidentata</taxon>
        <taxon>Episquamata</taxon>
        <taxon>Toxicofera</taxon>
        <taxon>Serpentes</taxon>
        <taxon>Colubroidea</taxon>
        <taxon>Elapidae</taxon>
        <taxon>Elapinae</taxon>
        <taxon>Naja</taxon>
    </lineage>
</organism>
<dbReference type="SMART" id="SM00431">
    <property type="entry name" value="SCAN"/>
    <property type="match status" value="1"/>
</dbReference>
<dbReference type="GeneTree" id="ENSGT00940000154715"/>
<dbReference type="Pfam" id="PF02023">
    <property type="entry name" value="SCAN"/>
    <property type="match status" value="1"/>
</dbReference>
<keyword evidence="1" id="KW-0539">Nucleus</keyword>
<proteinExistence type="predicted"/>
<keyword evidence="4" id="KW-1185">Reference proteome</keyword>
<dbReference type="SUPFAM" id="SSF47353">
    <property type="entry name" value="Retrovirus capsid dimerization domain-like"/>
    <property type="match status" value="1"/>
</dbReference>
<dbReference type="AlphaFoldDB" id="A0A8C6VIW7"/>
<dbReference type="InterPro" id="IPR050916">
    <property type="entry name" value="SCAN-C2H2_zinc_finger"/>
</dbReference>
<evidence type="ECO:0000313" key="4">
    <source>
        <dbReference type="Proteomes" id="UP000694559"/>
    </source>
</evidence>
<sequence>GLCDRERMESQPGEEILEKDTILPSEVQAWKFNQHREAEGPRGLCSQLHDFSRRWLRSEKHTKEQVLDLVVLEQFLALLPPDMEGWVRECGAETSSQAVALVEGFLLSQTEEQKEQVQLQVRHFRELKKEYRMCLNTSPLLPKLSDVHIMWQCPTNSCRTLFHSVEPPNQVRKGKDQICILPSKSEVGVLSALLLFPPLVWTGLFLCSSTTWISQLQVQVAVSQHSFLWLSCSARYSSNFVFKKNFF</sequence>
<protein>
    <recommendedName>
        <fullName evidence="2">SCAN box domain-containing protein</fullName>
    </recommendedName>
</protein>
<reference evidence="3" key="2">
    <citation type="submission" date="2025-09" db="UniProtKB">
        <authorList>
            <consortium name="Ensembl"/>
        </authorList>
    </citation>
    <scope>IDENTIFICATION</scope>
</reference>
<dbReference type="Ensembl" id="ENSNNAT00000003869.1">
    <property type="protein sequence ID" value="ENSNNAP00000003690.1"/>
    <property type="gene ID" value="ENSNNAG00000002515.1"/>
</dbReference>
<dbReference type="Gene3D" id="1.10.4020.10">
    <property type="entry name" value="DNA breaking-rejoining enzymes"/>
    <property type="match status" value="1"/>
</dbReference>
<evidence type="ECO:0000256" key="1">
    <source>
        <dbReference type="ARBA" id="ARBA00023242"/>
    </source>
</evidence>
<feature type="domain" description="SCAN box" evidence="2">
    <location>
        <begin position="35"/>
        <end position="105"/>
    </location>
</feature>